<proteinExistence type="inferred from homology"/>
<feature type="binding site" evidence="4">
    <location>
        <begin position="24"/>
        <end position="31"/>
    </location>
    <ligand>
        <name>ATP</name>
        <dbReference type="ChEBI" id="CHEBI:30616"/>
    </ligand>
</feature>
<dbReference type="EMBL" id="BROH01000011">
    <property type="protein sequence ID" value="GKY89269.1"/>
    <property type="molecule type" value="Genomic_DNA"/>
</dbReference>
<dbReference type="RefSeq" id="WP_281843299.1">
    <property type="nucleotide sequence ID" value="NZ_BROH01000011.1"/>
</dbReference>
<dbReference type="InterPro" id="IPR005337">
    <property type="entry name" value="RapZ-like"/>
</dbReference>
<accession>A0ABQ5LWA2</accession>
<dbReference type="Pfam" id="PF03668">
    <property type="entry name" value="RapZ-like_N"/>
    <property type="match status" value="1"/>
</dbReference>
<reference evidence="7" key="1">
    <citation type="journal article" date="2023" name="Int. J. Syst. Evol. Microbiol.">
        <title>Sinisalibacter aestuarii sp. nov., isolated from estuarine sediment of the Arakawa River.</title>
        <authorList>
            <person name="Arafat S.T."/>
            <person name="Hirano S."/>
            <person name="Sato A."/>
            <person name="Takeuchi K."/>
            <person name="Yasuda T."/>
            <person name="Terahara T."/>
            <person name="Hamada M."/>
            <person name="Kobayashi T."/>
        </authorList>
    </citation>
    <scope>NUCLEOTIDE SEQUENCE</scope>
    <source>
        <strain evidence="7">B-399</strain>
    </source>
</reference>
<dbReference type="Pfam" id="PF22740">
    <property type="entry name" value="PapZ_C"/>
    <property type="match status" value="1"/>
</dbReference>
<dbReference type="Proteomes" id="UP001144205">
    <property type="component" value="Unassembled WGS sequence"/>
</dbReference>
<evidence type="ECO:0000313" key="7">
    <source>
        <dbReference type="EMBL" id="GKY89269.1"/>
    </source>
</evidence>
<evidence type="ECO:0000256" key="2">
    <source>
        <dbReference type="ARBA" id="ARBA00022840"/>
    </source>
</evidence>
<keyword evidence="1 4" id="KW-0547">Nucleotide-binding</keyword>
<dbReference type="InterPro" id="IPR053930">
    <property type="entry name" value="RapZ-like_N"/>
</dbReference>
<gene>
    <name evidence="7" type="ORF">STA1M1_31380</name>
</gene>
<feature type="binding site" evidence="4">
    <location>
        <begin position="71"/>
        <end position="74"/>
    </location>
    <ligand>
        <name>GTP</name>
        <dbReference type="ChEBI" id="CHEBI:37565"/>
    </ligand>
</feature>
<feature type="domain" description="RapZ-like N-terminal" evidence="5">
    <location>
        <begin position="18"/>
        <end position="166"/>
    </location>
</feature>
<keyword evidence="8" id="KW-1185">Reference proteome</keyword>
<dbReference type="InterPro" id="IPR027417">
    <property type="entry name" value="P-loop_NTPase"/>
</dbReference>
<comment type="caution">
    <text evidence="7">The sequence shown here is derived from an EMBL/GenBank/DDBJ whole genome shotgun (WGS) entry which is preliminary data.</text>
</comment>
<feature type="domain" description="RapZ C-terminal" evidence="6">
    <location>
        <begin position="177"/>
        <end position="296"/>
    </location>
</feature>
<evidence type="ECO:0000256" key="1">
    <source>
        <dbReference type="ARBA" id="ARBA00022741"/>
    </source>
</evidence>
<evidence type="ECO:0000259" key="5">
    <source>
        <dbReference type="Pfam" id="PF03668"/>
    </source>
</evidence>
<evidence type="ECO:0000256" key="3">
    <source>
        <dbReference type="ARBA" id="ARBA00023134"/>
    </source>
</evidence>
<name>A0ABQ5LWA2_9RHOB</name>
<protein>
    <submittedName>
        <fullName evidence="7">Nucleotide-binding protein</fullName>
    </submittedName>
</protein>
<dbReference type="Gene3D" id="3.40.50.300">
    <property type="entry name" value="P-loop containing nucleotide triphosphate hydrolases"/>
    <property type="match status" value="1"/>
</dbReference>
<dbReference type="PIRSF" id="PIRSF005052">
    <property type="entry name" value="P-loopkin"/>
    <property type="match status" value="1"/>
</dbReference>
<dbReference type="InterPro" id="IPR053931">
    <property type="entry name" value="RapZ_C"/>
</dbReference>
<evidence type="ECO:0000256" key="4">
    <source>
        <dbReference type="HAMAP-Rule" id="MF_00636"/>
    </source>
</evidence>
<evidence type="ECO:0000313" key="8">
    <source>
        <dbReference type="Proteomes" id="UP001144205"/>
    </source>
</evidence>
<dbReference type="PANTHER" id="PTHR30448:SF0">
    <property type="entry name" value="RNASE ADAPTER PROTEIN RAPZ"/>
    <property type="match status" value="1"/>
</dbReference>
<keyword evidence="2 4" id="KW-0067">ATP-binding</keyword>
<evidence type="ECO:0000259" key="6">
    <source>
        <dbReference type="Pfam" id="PF22740"/>
    </source>
</evidence>
<dbReference type="PANTHER" id="PTHR30448">
    <property type="entry name" value="RNASE ADAPTER PROTEIN RAPZ"/>
    <property type="match status" value="1"/>
</dbReference>
<keyword evidence="3 4" id="KW-0342">GTP-binding</keyword>
<dbReference type="HAMAP" id="MF_00636">
    <property type="entry name" value="RapZ_like"/>
    <property type="match status" value="1"/>
</dbReference>
<dbReference type="NCBIfam" id="NF003828">
    <property type="entry name" value="PRK05416.1"/>
    <property type="match status" value="1"/>
</dbReference>
<dbReference type="SUPFAM" id="SSF52540">
    <property type="entry name" value="P-loop containing nucleoside triphosphate hydrolases"/>
    <property type="match status" value="1"/>
</dbReference>
<sequence>MSDAATATNGKAKRRPQHVVLVTGPSGAGRTTAIRALEDFGYEVIDNLPMRLIPRVLAGGPVDHPLALGIDVRTRGFSAKALAETIDALQTDPRLDVELLYLDCRPDVLSKRYSETRRRHPLSGDENPIQGIAREIELLAPVRARADILIDTSDLTIHDLKSELLHWIGLDEGDTLSIAVQSFSYKRGVPHGLDLVFDVRFLRNPHWEADLRPLTGKDEAVRRYVAEDPRFDEFLDRVTGLIAFLLPAYAEEGKAHLSIGFGCTGGRHRSVTLAETVAKGLATGGWRVSIRHRELEAPGGTRAPEIHGGRTV</sequence>
<organism evidence="7 8">
    <name type="scientific">Sinisalibacter aestuarii</name>
    <dbReference type="NCBI Taxonomy" id="2949426"/>
    <lineage>
        <taxon>Bacteria</taxon>
        <taxon>Pseudomonadati</taxon>
        <taxon>Pseudomonadota</taxon>
        <taxon>Alphaproteobacteria</taxon>
        <taxon>Rhodobacterales</taxon>
        <taxon>Roseobacteraceae</taxon>
        <taxon>Sinisalibacter</taxon>
    </lineage>
</organism>